<dbReference type="Proteomes" id="UP000007485">
    <property type="component" value="Chromosome"/>
</dbReference>
<dbReference type="InterPro" id="IPR004838">
    <property type="entry name" value="NHTrfase_class1_PyrdxlP-BS"/>
</dbReference>
<evidence type="ECO:0000256" key="3">
    <source>
        <dbReference type="RuleBase" id="RU000481"/>
    </source>
</evidence>
<feature type="domain" description="Aminotransferase class I/classII large" evidence="4">
    <location>
        <begin position="20"/>
        <end position="303"/>
    </location>
</feature>
<dbReference type="AlphaFoldDB" id="F0QSM2"/>
<evidence type="ECO:0000313" key="6">
    <source>
        <dbReference type="Proteomes" id="UP000007485"/>
    </source>
</evidence>
<comment type="cofactor">
    <cofactor evidence="1 3">
        <name>pyridoxal 5'-phosphate</name>
        <dbReference type="ChEBI" id="CHEBI:597326"/>
    </cofactor>
</comment>
<evidence type="ECO:0000256" key="2">
    <source>
        <dbReference type="ARBA" id="ARBA00022898"/>
    </source>
</evidence>
<dbReference type="InterPro" id="IPR015422">
    <property type="entry name" value="PyrdxlP-dep_Trfase_small"/>
</dbReference>
<dbReference type="GO" id="GO:0008483">
    <property type="term" value="F:transaminase activity"/>
    <property type="evidence" value="ECO:0007669"/>
    <property type="project" value="UniProtKB-KW"/>
</dbReference>
<name>F0QSM2_VULM7</name>
<dbReference type="Pfam" id="PF00155">
    <property type="entry name" value="Aminotran_1_2"/>
    <property type="match status" value="1"/>
</dbReference>
<gene>
    <name evidence="5" type="ordered locus">VMUT_1334</name>
</gene>
<keyword evidence="3" id="KW-0808">Transferase</keyword>
<dbReference type="OrthoDB" id="39225at2157"/>
<dbReference type="HOGENOM" id="CLU_017584_3_2_2"/>
<proteinExistence type="inferred from homology"/>
<comment type="similarity">
    <text evidence="3">Belongs to the class-I pyridoxal-phosphate-dependent aminotransferase family.</text>
</comment>
<protein>
    <recommendedName>
        <fullName evidence="3">Aminotransferase</fullName>
        <ecNumber evidence="3">2.6.1.-</ecNumber>
    </recommendedName>
</protein>
<organism evidence="5 6">
    <name type="scientific">Vulcanisaeta moutnovskia (strain 768-28)</name>
    <dbReference type="NCBI Taxonomy" id="985053"/>
    <lineage>
        <taxon>Archaea</taxon>
        <taxon>Thermoproteota</taxon>
        <taxon>Thermoprotei</taxon>
        <taxon>Thermoproteales</taxon>
        <taxon>Thermoproteaceae</taxon>
        <taxon>Vulcanisaeta</taxon>
    </lineage>
</organism>
<dbReference type="GO" id="GO:0030170">
    <property type="term" value="F:pyridoxal phosphate binding"/>
    <property type="evidence" value="ECO:0007669"/>
    <property type="project" value="InterPro"/>
</dbReference>
<evidence type="ECO:0000256" key="1">
    <source>
        <dbReference type="ARBA" id="ARBA00001933"/>
    </source>
</evidence>
<dbReference type="RefSeq" id="WP_013604701.1">
    <property type="nucleotide sequence ID" value="NC_015151.1"/>
</dbReference>
<dbReference type="InterPro" id="IPR015421">
    <property type="entry name" value="PyrdxlP-dep_Trfase_major"/>
</dbReference>
<dbReference type="InterPro" id="IPR015424">
    <property type="entry name" value="PyrdxlP-dep_Trfase"/>
</dbReference>
<dbReference type="STRING" id="985053.VMUT_1334"/>
<dbReference type="Gene3D" id="3.40.640.10">
    <property type="entry name" value="Type I PLP-dependent aspartate aminotransferase-like (Major domain)"/>
    <property type="match status" value="1"/>
</dbReference>
<reference evidence="5 6" key="1">
    <citation type="journal article" date="2011" name="J. Bacteriol.">
        <title>Complete genome sequence of 'Vulcanisaeta moutnovskia' strain 768-28, a novel member of the hyperthermophilic crenarchaeal genus vulcanisaeta.</title>
        <authorList>
            <person name="Gumerov V.M."/>
            <person name="Mardanov A.V."/>
            <person name="Beletsky A.V."/>
            <person name="Prokofeva M.I."/>
            <person name="Bonch-Osmolovskaya E.A."/>
            <person name="Ravin N.V."/>
            <person name="Skryabin K.G."/>
        </authorList>
    </citation>
    <scope>NUCLEOTIDE SEQUENCE [LARGE SCALE GENOMIC DNA]</scope>
    <source>
        <strain evidence="5 6">768-28</strain>
    </source>
</reference>
<dbReference type="eggNOG" id="arCOG04273">
    <property type="taxonomic scope" value="Archaea"/>
</dbReference>
<dbReference type="EMBL" id="CP002529">
    <property type="protein sequence ID" value="ADY01539.1"/>
    <property type="molecule type" value="Genomic_DNA"/>
</dbReference>
<accession>F0QSM2</accession>
<dbReference type="KEGG" id="vmo:VMUT_1334"/>
<dbReference type="GeneID" id="10288986"/>
<dbReference type="PROSITE" id="PS00105">
    <property type="entry name" value="AA_TRANSFER_CLASS_1"/>
    <property type="match status" value="1"/>
</dbReference>
<dbReference type="SUPFAM" id="SSF53383">
    <property type="entry name" value="PLP-dependent transferases"/>
    <property type="match status" value="1"/>
</dbReference>
<dbReference type="EC" id="2.6.1.-" evidence="3"/>
<evidence type="ECO:0000259" key="4">
    <source>
        <dbReference type="Pfam" id="PF00155"/>
    </source>
</evidence>
<evidence type="ECO:0000313" key="5">
    <source>
        <dbReference type="EMBL" id="ADY01539.1"/>
    </source>
</evidence>
<sequence>MNNIKSSARGHGGYGWKYGLIDLSSNMNPLGTPKELIYLIEEAVEQSHYSHYPTELGDELREALASYEGIDPSMTYVFNGATEALQMLIMHLRPRRVVIPIPNYSDYIRISRLVNTEIVLTEYWNLGSLSDLILDKITTGTVFMLSNPNSPMGYLIHRDELLSLAEEIKRQGSLVIVDESFMDFVKDNQSLIKYVDEYENIIVVKSYTKFLAIPGLRIGAVYTRINIEDLVPTWPTNSIVEYAVSRFMNHAHEFRELTVNYVYEERSRVFNALRELNINYYDSSTHYFVIKHRPSLGDDLLKFNFLIRDLSNIPPLSKGYFRVSIRSVDIDNEFLNALSKVIQIKH</sequence>
<dbReference type="Gene3D" id="3.90.1150.10">
    <property type="entry name" value="Aspartate Aminotransferase, domain 1"/>
    <property type="match status" value="1"/>
</dbReference>
<keyword evidence="6" id="KW-1185">Reference proteome</keyword>
<dbReference type="PANTHER" id="PTHR42885">
    <property type="entry name" value="HISTIDINOL-PHOSPHATE AMINOTRANSFERASE-RELATED"/>
    <property type="match status" value="1"/>
</dbReference>
<keyword evidence="2" id="KW-0663">Pyridoxal phosphate</keyword>
<dbReference type="CDD" id="cd00609">
    <property type="entry name" value="AAT_like"/>
    <property type="match status" value="1"/>
</dbReference>
<keyword evidence="3 5" id="KW-0032">Aminotransferase</keyword>
<dbReference type="InterPro" id="IPR004839">
    <property type="entry name" value="Aminotransferase_I/II_large"/>
</dbReference>
<dbReference type="PANTHER" id="PTHR42885:SF1">
    <property type="entry name" value="THREONINE-PHOSPHATE DECARBOXYLASE"/>
    <property type="match status" value="1"/>
</dbReference>